<keyword evidence="6" id="KW-1185">Reference proteome</keyword>
<dbReference type="CDD" id="cd06899">
    <property type="entry name" value="lectin_legume_LecRK_Arcelin_ConA"/>
    <property type="match status" value="1"/>
</dbReference>
<dbReference type="OrthoDB" id="2014828at2759"/>
<dbReference type="Gene3D" id="2.60.120.200">
    <property type="match status" value="1"/>
</dbReference>
<dbReference type="InterPro" id="IPR013320">
    <property type="entry name" value="ConA-like_dom_sf"/>
</dbReference>
<evidence type="ECO:0000313" key="6">
    <source>
        <dbReference type="Proteomes" id="UP000298416"/>
    </source>
</evidence>
<dbReference type="AlphaFoldDB" id="A0A8X8X479"/>
<comment type="caution">
    <text evidence="5">The sequence shown here is derived from an EMBL/GenBank/DDBJ whole genome shotgun (WGS) entry which is preliminary data.</text>
</comment>
<keyword evidence="2" id="KW-0430">Lectin</keyword>
<proteinExistence type="inferred from homology"/>
<feature type="signal peptide" evidence="3">
    <location>
        <begin position="1"/>
        <end position="24"/>
    </location>
</feature>
<evidence type="ECO:0000256" key="2">
    <source>
        <dbReference type="ARBA" id="ARBA00022734"/>
    </source>
</evidence>
<accession>A0A8X8X479</accession>
<dbReference type="PANTHER" id="PTHR32401">
    <property type="entry name" value="CONCANAVALIN A-LIKE LECTIN FAMILY PROTEIN"/>
    <property type="match status" value="1"/>
</dbReference>
<dbReference type="SUPFAM" id="SSF49899">
    <property type="entry name" value="Concanavalin A-like lectins/glucanases"/>
    <property type="match status" value="1"/>
</dbReference>
<keyword evidence="3" id="KW-0732">Signal</keyword>
<dbReference type="PANTHER" id="PTHR32401:SF47">
    <property type="entry name" value="LEGUME LECTIN DOMAIN-CONTAINING PROTEIN"/>
    <property type="match status" value="1"/>
</dbReference>
<dbReference type="Pfam" id="PF00139">
    <property type="entry name" value="Lectin_legB"/>
    <property type="match status" value="1"/>
</dbReference>
<comment type="similarity">
    <text evidence="1">Belongs to the leguminous lectin family.</text>
</comment>
<reference evidence="5" key="1">
    <citation type="submission" date="2018-01" db="EMBL/GenBank/DDBJ databases">
        <authorList>
            <person name="Mao J.F."/>
        </authorList>
    </citation>
    <scope>NUCLEOTIDE SEQUENCE</scope>
    <source>
        <strain evidence="5">Huo1</strain>
        <tissue evidence="5">Leaf</tissue>
    </source>
</reference>
<organism evidence="5">
    <name type="scientific">Salvia splendens</name>
    <name type="common">Scarlet sage</name>
    <dbReference type="NCBI Taxonomy" id="180675"/>
    <lineage>
        <taxon>Eukaryota</taxon>
        <taxon>Viridiplantae</taxon>
        <taxon>Streptophyta</taxon>
        <taxon>Embryophyta</taxon>
        <taxon>Tracheophyta</taxon>
        <taxon>Spermatophyta</taxon>
        <taxon>Magnoliopsida</taxon>
        <taxon>eudicotyledons</taxon>
        <taxon>Gunneridae</taxon>
        <taxon>Pentapetalae</taxon>
        <taxon>asterids</taxon>
        <taxon>lamiids</taxon>
        <taxon>Lamiales</taxon>
        <taxon>Lamiaceae</taxon>
        <taxon>Nepetoideae</taxon>
        <taxon>Mentheae</taxon>
        <taxon>Salviinae</taxon>
        <taxon>Salvia</taxon>
        <taxon>Salvia subgen. Calosphace</taxon>
        <taxon>core Calosphace</taxon>
    </lineage>
</organism>
<dbReference type="InterPro" id="IPR050258">
    <property type="entry name" value="Leguminous_Lectin"/>
</dbReference>
<dbReference type="Proteomes" id="UP000298416">
    <property type="component" value="Unassembled WGS sequence"/>
</dbReference>
<feature type="domain" description="Legume lectin" evidence="4">
    <location>
        <begin position="27"/>
        <end position="255"/>
    </location>
</feature>
<dbReference type="EMBL" id="PNBA02000012">
    <property type="protein sequence ID" value="KAG6406480.1"/>
    <property type="molecule type" value="Genomic_DNA"/>
</dbReference>
<evidence type="ECO:0000256" key="1">
    <source>
        <dbReference type="ARBA" id="ARBA00007606"/>
    </source>
</evidence>
<sequence length="271" mass="29135">MAKLPQTLIPTLLSAFLLLHTAQSQSTSFTYDFYGDKPTDLIYQGDAHFPSDTTFLRLTNAERGNVGRVLHSSPVQFSQGGSQVDFETTINFIITPSSANAPADGLTFFIAPVGSTIPSSSTGSNLGIFASSGSSPSVFAVEFDTYVNSAWDPSYRHIGIDIGSRSSRVTTEVGDAIIGQQVNARINYVGATKMITVRATAGPETFELSYEYDLSGFLNSQVQVGLSAATGEYVATHDIVSWYFTATMNQNNAGSRSRKELAGKIEQFVGF</sequence>
<evidence type="ECO:0000256" key="3">
    <source>
        <dbReference type="SAM" id="SignalP"/>
    </source>
</evidence>
<dbReference type="InterPro" id="IPR016363">
    <property type="entry name" value="L-lectin"/>
</dbReference>
<protein>
    <recommendedName>
        <fullName evidence="4">Legume lectin domain-containing protein</fullName>
    </recommendedName>
</protein>
<feature type="chain" id="PRO_5036488615" description="Legume lectin domain-containing protein" evidence="3">
    <location>
        <begin position="25"/>
        <end position="271"/>
    </location>
</feature>
<dbReference type="InterPro" id="IPR001220">
    <property type="entry name" value="Legume_lectin_dom"/>
</dbReference>
<dbReference type="GO" id="GO:0030246">
    <property type="term" value="F:carbohydrate binding"/>
    <property type="evidence" value="ECO:0007669"/>
    <property type="project" value="UniProtKB-KW"/>
</dbReference>
<gene>
    <name evidence="5" type="ORF">SASPL_134083</name>
</gene>
<evidence type="ECO:0000313" key="5">
    <source>
        <dbReference type="EMBL" id="KAG6406480.1"/>
    </source>
</evidence>
<evidence type="ECO:0000259" key="4">
    <source>
        <dbReference type="Pfam" id="PF00139"/>
    </source>
</evidence>
<reference evidence="5" key="2">
    <citation type="submission" date="2020-08" db="EMBL/GenBank/DDBJ databases">
        <title>Plant Genome Project.</title>
        <authorList>
            <person name="Zhang R.-G."/>
        </authorList>
    </citation>
    <scope>NUCLEOTIDE SEQUENCE</scope>
    <source>
        <strain evidence="5">Huo1</strain>
        <tissue evidence="5">Leaf</tissue>
    </source>
</reference>
<name>A0A8X8X479_SALSN</name>
<dbReference type="PIRSF" id="PIRSF002690">
    <property type="entry name" value="L-type_lectin_plant"/>
    <property type="match status" value="1"/>
</dbReference>